<dbReference type="AlphaFoldDB" id="A0A8H9GCR7"/>
<keyword evidence="1" id="KW-1133">Transmembrane helix</keyword>
<accession>A0A8H9GCR7</accession>
<feature type="transmembrane region" description="Helical" evidence="1">
    <location>
        <begin position="41"/>
        <end position="74"/>
    </location>
</feature>
<name>A0A8H9GCR7_9MICO</name>
<sequence>MRMPVSASIAVFEHIAAQVAISPPVRMSEAEHMVAAIDAAFIAIIVSCIISMSIAIGIASADMVFIIAIVSIVVSRSSWS</sequence>
<reference evidence="2" key="2">
    <citation type="submission" date="2020-09" db="EMBL/GenBank/DDBJ databases">
        <authorList>
            <person name="Sun Q."/>
            <person name="Ohkuma M."/>
        </authorList>
    </citation>
    <scope>NUCLEOTIDE SEQUENCE</scope>
    <source>
        <strain evidence="2">JCM 1480</strain>
    </source>
</reference>
<gene>
    <name evidence="2" type="ORF">GCM10009769_23180</name>
</gene>
<proteinExistence type="predicted"/>
<keyword evidence="1" id="KW-0812">Transmembrane</keyword>
<evidence type="ECO:0000313" key="3">
    <source>
        <dbReference type="Proteomes" id="UP000648535"/>
    </source>
</evidence>
<evidence type="ECO:0000256" key="1">
    <source>
        <dbReference type="SAM" id="Phobius"/>
    </source>
</evidence>
<protein>
    <submittedName>
        <fullName evidence="2">Uncharacterized protein</fullName>
    </submittedName>
</protein>
<dbReference type="Proteomes" id="UP000648535">
    <property type="component" value="Unassembled WGS sequence"/>
</dbReference>
<organism evidence="2 3">
    <name type="scientific">Curtobacterium luteum</name>
    <dbReference type="NCBI Taxonomy" id="33881"/>
    <lineage>
        <taxon>Bacteria</taxon>
        <taxon>Bacillati</taxon>
        <taxon>Actinomycetota</taxon>
        <taxon>Actinomycetes</taxon>
        <taxon>Micrococcales</taxon>
        <taxon>Microbacteriaceae</taxon>
        <taxon>Curtobacterium</taxon>
    </lineage>
</organism>
<keyword evidence="1" id="KW-0472">Membrane</keyword>
<comment type="caution">
    <text evidence="2">The sequence shown here is derived from an EMBL/GenBank/DDBJ whole genome shotgun (WGS) entry which is preliminary data.</text>
</comment>
<dbReference type="EMBL" id="BMOI01000010">
    <property type="protein sequence ID" value="GGL04446.1"/>
    <property type="molecule type" value="Genomic_DNA"/>
</dbReference>
<evidence type="ECO:0000313" key="2">
    <source>
        <dbReference type="EMBL" id="GGL04446.1"/>
    </source>
</evidence>
<reference evidence="2" key="1">
    <citation type="journal article" date="2014" name="Int. J. Syst. Evol. Microbiol.">
        <title>Complete genome sequence of Corynebacterium casei LMG S-19264T (=DSM 44701T), isolated from a smear-ripened cheese.</title>
        <authorList>
            <consortium name="US DOE Joint Genome Institute (JGI-PGF)"/>
            <person name="Walter F."/>
            <person name="Albersmeier A."/>
            <person name="Kalinowski J."/>
            <person name="Ruckert C."/>
        </authorList>
    </citation>
    <scope>NUCLEOTIDE SEQUENCE</scope>
    <source>
        <strain evidence="2">JCM 1480</strain>
    </source>
</reference>